<gene>
    <name evidence="1" type="ORF">PHJA_002666200</name>
</gene>
<dbReference type="PANTHER" id="PTHR33103:SF19">
    <property type="entry name" value="OS09G0544700 PROTEIN"/>
    <property type="match status" value="1"/>
</dbReference>
<evidence type="ECO:0000313" key="2">
    <source>
        <dbReference type="Proteomes" id="UP000653305"/>
    </source>
</evidence>
<comment type="caution">
    <text evidence="1">The sequence shown here is derived from an EMBL/GenBank/DDBJ whole genome shotgun (WGS) entry which is preliminary data.</text>
</comment>
<dbReference type="Proteomes" id="UP000653305">
    <property type="component" value="Unassembled WGS sequence"/>
</dbReference>
<dbReference type="AlphaFoldDB" id="A0A830CZ62"/>
<protein>
    <submittedName>
        <fullName evidence="1">Uncharacterized protein</fullName>
    </submittedName>
</protein>
<organism evidence="1 2">
    <name type="scientific">Phtheirospermum japonicum</name>
    <dbReference type="NCBI Taxonomy" id="374723"/>
    <lineage>
        <taxon>Eukaryota</taxon>
        <taxon>Viridiplantae</taxon>
        <taxon>Streptophyta</taxon>
        <taxon>Embryophyta</taxon>
        <taxon>Tracheophyta</taxon>
        <taxon>Spermatophyta</taxon>
        <taxon>Magnoliopsida</taxon>
        <taxon>eudicotyledons</taxon>
        <taxon>Gunneridae</taxon>
        <taxon>Pentapetalae</taxon>
        <taxon>asterids</taxon>
        <taxon>lamiids</taxon>
        <taxon>Lamiales</taxon>
        <taxon>Orobanchaceae</taxon>
        <taxon>Orobanchaceae incertae sedis</taxon>
        <taxon>Phtheirospermum</taxon>
    </lineage>
</organism>
<sequence>MVGSVANLYESLENLNDSYINQNQTRDTILKPLYPATAGISDPLLAIINLQYFSDGPNTDCPSCHRRMDNNDVQYVAPPAPTQVSSIECGLVKGLVSYMVLDNLVVKPMSSVSCITLLNELNVKDVGALK</sequence>
<evidence type="ECO:0000313" key="1">
    <source>
        <dbReference type="EMBL" id="GFQ05221.1"/>
    </source>
</evidence>
<accession>A0A830CZ62</accession>
<dbReference type="PANTHER" id="PTHR33103">
    <property type="entry name" value="OS01G0153900 PROTEIN"/>
    <property type="match status" value="1"/>
</dbReference>
<dbReference type="OrthoDB" id="2014278at2759"/>
<dbReference type="EMBL" id="BMAC01001034">
    <property type="protein sequence ID" value="GFQ05221.1"/>
    <property type="molecule type" value="Genomic_DNA"/>
</dbReference>
<reference evidence="1" key="1">
    <citation type="submission" date="2020-07" db="EMBL/GenBank/DDBJ databases">
        <title>Ethylene signaling mediates host invasion by parasitic plants.</title>
        <authorList>
            <person name="Yoshida S."/>
        </authorList>
    </citation>
    <scope>NUCLEOTIDE SEQUENCE</scope>
    <source>
        <strain evidence="1">Okayama</strain>
    </source>
</reference>
<proteinExistence type="predicted"/>
<name>A0A830CZ62_9LAMI</name>
<dbReference type="InterPro" id="IPR007750">
    <property type="entry name" value="DUF674"/>
</dbReference>
<keyword evidence="2" id="KW-1185">Reference proteome</keyword>
<dbReference type="Pfam" id="PF05056">
    <property type="entry name" value="DUF674"/>
    <property type="match status" value="1"/>
</dbReference>